<dbReference type="AlphaFoldDB" id="A0A9W9KC34"/>
<dbReference type="CDD" id="cd06137">
    <property type="entry name" value="DEDDh_RNase"/>
    <property type="match status" value="1"/>
</dbReference>
<dbReference type="Gene3D" id="3.30.420.10">
    <property type="entry name" value="Ribonuclease H-like superfamily/Ribonuclease H"/>
    <property type="match status" value="1"/>
</dbReference>
<dbReference type="OrthoDB" id="16516at2759"/>
<evidence type="ECO:0000313" key="7">
    <source>
        <dbReference type="Proteomes" id="UP001149165"/>
    </source>
</evidence>
<evidence type="ECO:0000256" key="4">
    <source>
        <dbReference type="SAM" id="MobiDB-lite"/>
    </source>
</evidence>
<keyword evidence="1" id="KW-0540">Nuclease</keyword>
<dbReference type="GO" id="GO:0000027">
    <property type="term" value="P:ribosomal large subunit assembly"/>
    <property type="evidence" value="ECO:0007669"/>
    <property type="project" value="TreeGrafter"/>
</dbReference>
<dbReference type="InterPro" id="IPR047021">
    <property type="entry name" value="REXO1/3/4-like"/>
</dbReference>
<feature type="compositionally biased region" description="Basic residues" evidence="4">
    <location>
        <begin position="210"/>
        <end position="223"/>
    </location>
</feature>
<reference evidence="6" key="1">
    <citation type="submission" date="2022-11" db="EMBL/GenBank/DDBJ databases">
        <authorList>
            <person name="Petersen C."/>
        </authorList>
    </citation>
    <scope>NUCLEOTIDE SEQUENCE</scope>
    <source>
        <strain evidence="6">IBT 30069</strain>
    </source>
</reference>
<name>A0A9W9KC34_9EURO</name>
<protein>
    <recommendedName>
        <fullName evidence="5">Exonuclease domain-containing protein</fullName>
    </recommendedName>
</protein>
<sequence length="270" mass="30503">MHEFRGTPHGARQTEGFCQAIALDCEMVRVKKGRQDVAFLSAVDFFTNKILISRYVVPSEEVVDWRSDFSGITQVIMNAAISSGAVFYNWREARDKLWEFMDDSTILVGQSLNYDLEVLGICHANIVDTAILTAEAVFSSSVPNKPLPRMWSLKTLANDFLSLEIQTSTLGHSAVEDACAAREIAIWCSRNPGKLESWAENSRIREKARKFKKKSQRHCKGSSKRNLPASQQSSRVQEHDTAYYDHSDDLRLSDLAEALGYPEDYDPWSD</sequence>
<proteinExistence type="predicted"/>
<keyword evidence="3" id="KW-0269">Exonuclease</keyword>
<evidence type="ECO:0000256" key="3">
    <source>
        <dbReference type="ARBA" id="ARBA00022839"/>
    </source>
</evidence>
<feature type="compositionally biased region" description="Basic and acidic residues" evidence="4">
    <location>
        <begin position="236"/>
        <end position="245"/>
    </location>
</feature>
<feature type="region of interest" description="Disordered" evidence="4">
    <location>
        <begin position="210"/>
        <end position="245"/>
    </location>
</feature>
<dbReference type="GO" id="GO:0006364">
    <property type="term" value="P:rRNA processing"/>
    <property type="evidence" value="ECO:0007669"/>
    <property type="project" value="TreeGrafter"/>
</dbReference>
<evidence type="ECO:0000256" key="2">
    <source>
        <dbReference type="ARBA" id="ARBA00022801"/>
    </source>
</evidence>
<dbReference type="SUPFAM" id="SSF53098">
    <property type="entry name" value="Ribonuclease H-like"/>
    <property type="match status" value="1"/>
</dbReference>
<dbReference type="InterPro" id="IPR013520">
    <property type="entry name" value="Ribonucl_H"/>
</dbReference>
<dbReference type="Pfam" id="PF00929">
    <property type="entry name" value="RNase_T"/>
    <property type="match status" value="1"/>
</dbReference>
<dbReference type="GO" id="GO:0003676">
    <property type="term" value="F:nucleic acid binding"/>
    <property type="evidence" value="ECO:0007669"/>
    <property type="project" value="InterPro"/>
</dbReference>
<dbReference type="GO" id="GO:0005634">
    <property type="term" value="C:nucleus"/>
    <property type="evidence" value="ECO:0007669"/>
    <property type="project" value="TreeGrafter"/>
</dbReference>
<comment type="caution">
    <text evidence="6">The sequence shown here is derived from an EMBL/GenBank/DDBJ whole genome shotgun (WGS) entry which is preliminary data.</text>
</comment>
<reference evidence="6" key="2">
    <citation type="journal article" date="2023" name="IMA Fungus">
        <title>Comparative genomic study of the Penicillium genus elucidates a diverse pangenome and 15 lateral gene transfer events.</title>
        <authorList>
            <person name="Petersen C."/>
            <person name="Sorensen T."/>
            <person name="Nielsen M.R."/>
            <person name="Sondergaard T.E."/>
            <person name="Sorensen J.L."/>
            <person name="Fitzpatrick D.A."/>
            <person name="Frisvad J.C."/>
            <person name="Nielsen K.L."/>
        </authorList>
    </citation>
    <scope>NUCLEOTIDE SEQUENCE</scope>
    <source>
        <strain evidence="6">IBT 30069</strain>
    </source>
</reference>
<dbReference type="EMBL" id="JAPQKH010000004">
    <property type="protein sequence ID" value="KAJ5100276.1"/>
    <property type="molecule type" value="Genomic_DNA"/>
</dbReference>
<keyword evidence="7" id="KW-1185">Reference proteome</keyword>
<dbReference type="InterPro" id="IPR012337">
    <property type="entry name" value="RNaseH-like_sf"/>
</dbReference>
<keyword evidence="2" id="KW-0378">Hydrolase</keyword>
<dbReference type="PANTHER" id="PTHR12801">
    <property type="entry name" value="RNA EXONUCLEASE REXO1 / RECO3 FAMILY MEMBER-RELATED"/>
    <property type="match status" value="1"/>
</dbReference>
<gene>
    <name evidence="6" type="ORF">N7456_006328</name>
</gene>
<dbReference type="GO" id="GO:0004527">
    <property type="term" value="F:exonuclease activity"/>
    <property type="evidence" value="ECO:0007669"/>
    <property type="project" value="UniProtKB-KW"/>
</dbReference>
<dbReference type="PANTHER" id="PTHR12801:SF114">
    <property type="entry name" value="EXONUCLEASE, PUTATIVE (AFU_ORTHOLOGUE AFUA_7G00870)-RELATED"/>
    <property type="match status" value="1"/>
</dbReference>
<feature type="compositionally biased region" description="Polar residues" evidence="4">
    <location>
        <begin position="224"/>
        <end position="235"/>
    </location>
</feature>
<organism evidence="6 7">
    <name type="scientific">Penicillium angulare</name>
    <dbReference type="NCBI Taxonomy" id="116970"/>
    <lineage>
        <taxon>Eukaryota</taxon>
        <taxon>Fungi</taxon>
        <taxon>Dikarya</taxon>
        <taxon>Ascomycota</taxon>
        <taxon>Pezizomycotina</taxon>
        <taxon>Eurotiomycetes</taxon>
        <taxon>Eurotiomycetidae</taxon>
        <taxon>Eurotiales</taxon>
        <taxon>Aspergillaceae</taxon>
        <taxon>Penicillium</taxon>
    </lineage>
</organism>
<dbReference type="InterPro" id="IPR036397">
    <property type="entry name" value="RNaseH_sf"/>
</dbReference>
<dbReference type="Proteomes" id="UP001149165">
    <property type="component" value="Unassembled WGS sequence"/>
</dbReference>
<evidence type="ECO:0000313" key="6">
    <source>
        <dbReference type="EMBL" id="KAJ5100276.1"/>
    </source>
</evidence>
<accession>A0A9W9KC34</accession>
<dbReference type="SMART" id="SM00479">
    <property type="entry name" value="EXOIII"/>
    <property type="match status" value="1"/>
</dbReference>
<evidence type="ECO:0000256" key="1">
    <source>
        <dbReference type="ARBA" id="ARBA00022722"/>
    </source>
</evidence>
<feature type="domain" description="Exonuclease" evidence="5">
    <location>
        <begin position="19"/>
        <end position="194"/>
    </location>
</feature>
<evidence type="ECO:0000259" key="5">
    <source>
        <dbReference type="SMART" id="SM00479"/>
    </source>
</evidence>